<feature type="non-terminal residue" evidence="2">
    <location>
        <position position="105"/>
    </location>
</feature>
<reference evidence="2 3" key="1">
    <citation type="submission" date="2011-02" db="EMBL/GenBank/DDBJ databases">
        <title>The Genome Sequence of Sphaeroforma arctica JP610.</title>
        <authorList>
            <consortium name="The Broad Institute Genome Sequencing Platform"/>
            <person name="Russ C."/>
            <person name="Cuomo C."/>
            <person name="Young S.K."/>
            <person name="Zeng Q."/>
            <person name="Gargeya S."/>
            <person name="Alvarado L."/>
            <person name="Berlin A."/>
            <person name="Chapman S.B."/>
            <person name="Chen Z."/>
            <person name="Freedman E."/>
            <person name="Gellesch M."/>
            <person name="Goldberg J."/>
            <person name="Griggs A."/>
            <person name="Gujja S."/>
            <person name="Heilman E."/>
            <person name="Heiman D."/>
            <person name="Howarth C."/>
            <person name="Mehta T."/>
            <person name="Neiman D."/>
            <person name="Pearson M."/>
            <person name="Roberts A."/>
            <person name="Saif S."/>
            <person name="Shea T."/>
            <person name="Shenoy N."/>
            <person name="Sisk P."/>
            <person name="Stolte C."/>
            <person name="Sykes S."/>
            <person name="White J."/>
            <person name="Yandava C."/>
            <person name="Burger G."/>
            <person name="Gray M.W."/>
            <person name="Holland P.W.H."/>
            <person name="King N."/>
            <person name="Lang F.B.F."/>
            <person name="Roger A.J."/>
            <person name="Ruiz-Trillo I."/>
            <person name="Haas B."/>
            <person name="Nusbaum C."/>
            <person name="Birren B."/>
        </authorList>
    </citation>
    <scope>NUCLEOTIDE SEQUENCE [LARGE SCALE GENOMIC DNA]</scope>
    <source>
        <strain evidence="2 3">JP610</strain>
    </source>
</reference>
<feature type="transmembrane region" description="Helical" evidence="1">
    <location>
        <begin position="69"/>
        <end position="88"/>
    </location>
</feature>
<dbReference type="GeneID" id="25918282"/>
<protein>
    <submittedName>
        <fullName evidence="2">Uncharacterized protein</fullName>
    </submittedName>
</protein>
<proteinExistence type="predicted"/>
<keyword evidence="1" id="KW-0472">Membrane</keyword>
<evidence type="ECO:0000256" key="1">
    <source>
        <dbReference type="SAM" id="Phobius"/>
    </source>
</evidence>
<dbReference type="EMBL" id="KQ253647">
    <property type="protein sequence ID" value="KNC69707.1"/>
    <property type="molecule type" value="Genomic_DNA"/>
</dbReference>
<organism evidence="2 3">
    <name type="scientific">Sphaeroforma arctica JP610</name>
    <dbReference type="NCBI Taxonomy" id="667725"/>
    <lineage>
        <taxon>Eukaryota</taxon>
        <taxon>Ichthyosporea</taxon>
        <taxon>Ichthyophonida</taxon>
        <taxon>Sphaeroforma</taxon>
    </lineage>
</organism>
<gene>
    <name evidence="2" type="ORF">SARC_17778</name>
</gene>
<dbReference type="AlphaFoldDB" id="A0A0L0EZ23"/>
<dbReference type="RefSeq" id="XP_014143609.1">
    <property type="nucleotide sequence ID" value="XM_014288134.1"/>
</dbReference>
<accession>A0A0L0EZ23</accession>
<keyword evidence="1" id="KW-0812">Transmembrane</keyword>
<name>A0A0L0EZ23_9EUKA</name>
<sequence length="105" mass="11265">MAHESGAYLQNKHISFANDATHVETEPLMATGTDQQMQNGSTHAQTIRRSVSLGSMQGNLESDGPFKHYGMFLLAISGVFGAITALLVHMASKEGFGAVEIGWAR</sequence>
<evidence type="ECO:0000313" key="2">
    <source>
        <dbReference type="EMBL" id="KNC69707.1"/>
    </source>
</evidence>
<keyword evidence="3" id="KW-1185">Reference proteome</keyword>
<keyword evidence="1" id="KW-1133">Transmembrane helix</keyword>
<dbReference type="Proteomes" id="UP000054560">
    <property type="component" value="Unassembled WGS sequence"/>
</dbReference>
<evidence type="ECO:0000313" key="3">
    <source>
        <dbReference type="Proteomes" id="UP000054560"/>
    </source>
</evidence>